<dbReference type="Pfam" id="PF07729">
    <property type="entry name" value="FCD"/>
    <property type="match status" value="2"/>
</dbReference>
<dbReference type="Gene3D" id="1.20.120.530">
    <property type="entry name" value="GntR ligand-binding domain-like"/>
    <property type="match status" value="2"/>
</dbReference>
<dbReference type="InterPro" id="IPR000524">
    <property type="entry name" value="Tscrpt_reg_HTH_GntR"/>
</dbReference>
<keyword evidence="7" id="KW-1185">Reference proteome</keyword>
<evidence type="ECO:0000313" key="7">
    <source>
        <dbReference type="Proteomes" id="UP001199642"/>
    </source>
</evidence>
<dbReference type="SUPFAM" id="SSF48008">
    <property type="entry name" value="GntR ligand-binding domain-like"/>
    <property type="match status" value="2"/>
</dbReference>
<feature type="region of interest" description="Disordered" evidence="4">
    <location>
        <begin position="444"/>
        <end position="467"/>
    </location>
</feature>
<keyword evidence="1" id="KW-0805">Transcription regulation</keyword>
<proteinExistence type="predicted"/>
<evidence type="ECO:0000259" key="5">
    <source>
        <dbReference type="PROSITE" id="PS50949"/>
    </source>
</evidence>
<dbReference type="Gene3D" id="1.10.10.10">
    <property type="entry name" value="Winged helix-like DNA-binding domain superfamily/Winged helix DNA-binding domain"/>
    <property type="match status" value="2"/>
</dbReference>
<feature type="domain" description="HTH gntR-type" evidence="5">
    <location>
        <begin position="8"/>
        <end position="75"/>
    </location>
</feature>
<dbReference type="InterPro" id="IPR036390">
    <property type="entry name" value="WH_DNA-bd_sf"/>
</dbReference>
<evidence type="ECO:0000256" key="3">
    <source>
        <dbReference type="ARBA" id="ARBA00023163"/>
    </source>
</evidence>
<organism evidence="6 7">
    <name type="scientific">Microbacterium resistens</name>
    <dbReference type="NCBI Taxonomy" id="156977"/>
    <lineage>
        <taxon>Bacteria</taxon>
        <taxon>Bacillati</taxon>
        <taxon>Actinomycetota</taxon>
        <taxon>Actinomycetes</taxon>
        <taxon>Micrococcales</taxon>
        <taxon>Microbacteriaceae</taxon>
        <taxon>Microbacterium</taxon>
    </lineage>
</organism>
<gene>
    <name evidence="6" type="ORF">K8F61_00315</name>
</gene>
<name>A0ABY3RV01_9MICO</name>
<evidence type="ECO:0000313" key="6">
    <source>
        <dbReference type="EMBL" id="UGS26719.1"/>
    </source>
</evidence>
<reference evidence="6 7" key="1">
    <citation type="submission" date="2023-01" db="EMBL/GenBank/DDBJ databases">
        <title>Characterization of estradiol degrading bacteria Microbacterium sp. MZT7 and reveal degrading genes through genome analysis.</title>
        <authorList>
            <person name="Hao P."/>
            <person name="Gao Y."/>
        </authorList>
    </citation>
    <scope>NUCLEOTIDE SEQUENCE [LARGE SCALE GENOMIC DNA]</scope>
    <source>
        <strain evidence="6 7">MZT7</strain>
    </source>
</reference>
<feature type="domain" description="HTH gntR-type" evidence="5">
    <location>
        <begin position="243"/>
        <end position="311"/>
    </location>
</feature>
<dbReference type="InterPro" id="IPR008920">
    <property type="entry name" value="TF_FadR/GntR_C"/>
</dbReference>
<dbReference type="PANTHER" id="PTHR43537">
    <property type="entry name" value="TRANSCRIPTIONAL REGULATOR, GNTR FAMILY"/>
    <property type="match status" value="1"/>
</dbReference>
<dbReference type="Pfam" id="PF00392">
    <property type="entry name" value="GntR"/>
    <property type="match status" value="2"/>
</dbReference>
<dbReference type="EMBL" id="CP082781">
    <property type="protein sequence ID" value="UGS26719.1"/>
    <property type="molecule type" value="Genomic_DNA"/>
</dbReference>
<protein>
    <submittedName>
        <fullName evidence="6">GntR family transcriptional regulator</fullName>
    </submittedName>
</protein>
<dbReference type="SMART" id="SM00895">
    <property type="entry name" value="FCD"/>
    <property type="match status" value="2"/>
</dbReference>
<dbReference type="InterPro" id="IPR036388">
    <property type="entry name" value="WH-like_DNA-bd_sf"/>
</dbReference>
<sequence>MESNRTDAPLPADMLPSLRDDIVSGALPNGTPLREEAVAARFGVSRTPARMAIHCLIREGVLDRETHHSAVVHTLTRTEVTDLTEMHECLDLIAVRQAAVRRSEADLRRLRADVMAAGRAEAAVDPLAVMRAGGEFRRHTYHATGNRPLCNVEGAFRTRTRRLIALSEAQAVSPAQSFRRLLAAFEARDSEAAESVMADLLKRIRRTRPEHVLPRMDEDIADTLSAPTVPSAPEPSVASEPSPADVLRVVSLLREQIIDGTRAPGERLGTRRVAAELGVSRAVAVDALELLRREGLVTTATARSAARVHVPCLEESDDLLDVVATMTTRAARIAVQRPATEEYRRLHDILTQEKVAWLNNDSALIEHMFAFRRHILAMADNKAFLEADELLNGRLRLQFATIAFEPLVLRGHQLLYGAISARDPALAEKIHRETLGRIDRRGRLLQTDGGPLRPAVSEIPGPPASRG</sequence>
<dbReference type="InterPro" id="IPR011711">
    <property type="entry name" value="GntR_C"/>
</dbReference>
<dbReference type="PANTHER" id="PTHR43537:SF5">
    <property type="entry name" value="UXU OPERON TRANSCRIPTIONAL REGULATOR"/>
    <property type="match status" value="1"/>
</dbReference>
<keyword evidence="2" id="KW-0238">DNA-binding</keyword>
<evidence type="ECO:0000256" key="4">
    <source>
        <dbReference type="SAM" id="MobiDB-lite"/>
    </source>
</evidence>
<evidence type="ECO:0000256" key="2">
    <source>
        <dbReference type="ARBA" id="ARBA00023125"/>
    </source>
</evidence>
<dbReference type="RefSeq" id="WP_231820312.1">
    <property type="nucleotide sequence ID" value="NZ_CP082781.1"/>
</dbReference>
<dbReference type="SUPFAM" id="SSF46785">
    <property type="entry name" value="Winged helix' DNA-binding domain"/>
    <property type="match status" value="2"/>
</dbReference>
<keyword evidence="3" id="KW-0804">Transcription</keyword>
<dbReference type="Proteomes" id="UP001199642">
    <property type="component" value="Chromosome"/>
</dbReference>
<accession>A0ABY3RV01</accession>
<dbReference type="PROSITE" id="PS50949">
    <property type="entry name" value="HTH_GNTR"/>
    <property type="match status" value="2"/>
</dbReference>
<evidence type="ECO:0000256" key="1">
    <source>
        <dbReference type="ARBA" id="ARBA00023015"/>
    </source>
</evidence>
<dbReference type="SMART" id="SM00345">
    <property type="entry name" value="HTH_GNTR"/>
    <property type="match status" value="2"/>
</dbReference>